<accession>A0A1G5NV67</accession>
<name>A0A1G5NV67_AFIMA</name>
<keyword evidence="2 6" id="KW-0238">DNA-binding</keyword>
<dbReference type="SMART" id="SM00421">
    <property type="entry name" value="HTH_LUXR"/>
    <property type="match status" value="1"/>
</dbReference>
<dbReference type="InterPro" id="IPR000792">
    <property type="entry name" value="Tscrpt_reg_LuxR_C"/>
</dbReference>
<dbReference type="InterPro" id="IPR036388">
    <property type="entry name" value="WH-like_DNA-bd_sf"/>
</dbReference>
<dbReference type="PRINTS" id="PR00038">
    <property type="entry name" value="HTHLUXR"/>
</dbReference>
<dbReference type="InterPro" id="IPR016032">
    <property type="entry name" value="Sig_transdc_resp-reg_C-effctor"/>
</dbReference>
<proteinExistence type="predicted"/>
<dbReference type="PROSITE" id="PS50043">
    <property type="entry name" value="HTH_LUXR_2"/>
    <property type="match status" value="1"/>
</dbReference>
<dbReference type="SUPFAM" id="SSF46894">
    <property type="entry name" value="C-terminal effector domain of the bipartite response regulators"/>
    <property type="match status" value="1"/>
</dbReference>
<reference evidence="6 7" key="1">
    <citation type="submission" date="2016-10" db="EMBL/GenBank/DDBJ databases">
        <authorList>
            <person name="de Groot N.N."/>
        </authorList>
    </citation>
    <scope>NUCLEOTIDE SEQUENCE [LARGE SCALE GENOMIC DNA]</scope>
    <source>
        <strain evidence="6 7">DSM 2698</strain>
    </source>
</reference>
<dbReference type="GO" id="GO:0003677">
    <property type="term" value="F:DNA binding"/>
    <property type="evidence" value="ECO:0007669"/>
    <property type="project" value="UniProtKB-KW"/>
</dbReference>
<dbReference type="EMBL" id="FMVW01000006">
    <property type="protein sequence ID" value="SCZ40610.1"/>
    <property type="molecule type" value="Genomic_DNA"/>
</dbReference>
<dbReference type="Gene3D" id="3.40.50.2300">
    <property type="match status" value="1"/>
</dbReference>
<dbReference type="Pfam" id="PF00072">
    <property type="entry name" value="Response_reg"/>
    <property type="match status" value="1"/>
</dbReference>
<evidence type="ECO:0000259" key="4">
    <source>
        <dbReference type="PROSITE" id="PS50043"/>
    </source>
</evidence>
<keyword evidence="7" id="KW-1185">Reference proteome</keyword>
<dbReference type="Proteomes" id="UP000199347">
    <property type="component" value="Unassembled WGS sequence"/>
</dbReference>
<dbReference type="InterPro" id="IPR051015">
    <property type="entry name" value="EvgA-like"/>
</dbReference>
<dbReference type="InterPro" id="IPR001789">
    <property type="entry name" value="Sig_transdc_resp-reg_receiver"/>
</dbReference>
<evidence type="ECO:0000256" key="3">
    <source>
        <dbReference type="PROSITE-ProRule" id="PRU00169"/>
    </source>
</evidence>
<organism evidence="6 7">
    <name type="scientific">Afifella marina DSM 2698</name>
    <dbReference type="NCBI Taxonomy" id="1120955"/>
    <lineage>
        <taxon>Bacteria</taxon>
        <taxon>Pseudomonadati</taxon>
        <taxon>Pseudomonadota</taxon>
        <taxon>Alphaproteobacteria</taxon>
        <taxon>Hyphomicrobiales</taxon>
        <taxon>Afifellaceae</taxon>
        <taxon>Afifella</taxon>
    </lineage>
</organism>
<feature type="domain" description="Response regulatory" evidence="5">
    <location>
        <begin position="2"/>
        <end position="118"/>
    </location>
</feature>
<dbReference type="PANTHER" id="PTHR45566">
    <property type="entry name" value="HTH-TYPE TRANSCRIPTIONAL REGULATOR YHJB-RELATED"/>
    <property type="match status" value="1"/>
</dbReference>
<dbReference type="RefSeq" id="WP_171904404.1">
    <property type="nucleotide sequence ID" value="NZ_FMVW01000006.1"/>
</dbReference>
<sequence length="204" mass="22090">MDILIADDHELVRDTICAFLEREPDVRVVTASDFAEAIERIDAQGPFDLVILDYNMPGMDGLEGLARAKEHNKGNPVGIISGTANRSVAEEALAAGAAGFLPKTIAAKSLIHAVRFMVAGEQYAPLDFMRAPSGENENPLAAKLSKRETEVLGGLVRGASNKEIARELDLQEVTVKLHVKTLCRKLQARNRTHAAMIAKDAGMF</sequence>
<dbReference type="SMART" id="SM00448">
    <property type="entry name" value="REC"/>
    <property type="match status" value="1"/>
</dbReference>
<evidence type="ECO:0000313" key="7">
    <source>
        <dbReference type="Proteomes" id="UP000199347"/>
    </source>
</evidence>
<dbReference type="Gene3D" id="1.10.10.10">
    <property type="entry name" value="Winged helix-like DNA-binding domain superfamily/Winged helix DNA-binding domain"/>
    <property type="match status" value="1"/>
</dbReference>
<dbReference type="GO" id="GO:0000160">
    <property type="term" value="P:phosphorelay signal transduction system"/>
    <property type="evidence" value="ECO:0007669"/>
    <property type="project" value="InterPro"/>
</dbReference>
<dbReference type="Pfam" id="PF00196">
    <property type="entry name" value="GerE"/>
    <property type="match status" value="1"/>
</dbReference>
<dbReference type="InterPro" id="IPR011006">
    <property type="entry name" value="CheY-like_superfamily"/>
</dbReference>
<evidence type="ECO:0000256" key="1">
    <source>
        <dbReference type="ARBA" id="ARBA00022553"/>
    </source>
</evidence>
<dbReference type="STRING" id="1120955.SAMN03080610_02616"/>
<protein>
    <submittedName>
        <fullName evidence="6">DNA-binding response regulator, NarL/FixJ family, contains REC and HTH domains</fullName>
    </submittedName>
</protein>
<evidence type="ECO:0000256" key="2">
    <source>
        <dbReference type="ARBA" id="ARBA00023125"/>
    </source>
</evidence>
<feature type="modified residue" description="4-aspartylphosphate" evidence="3">
    <location>
        <position position="53"/>
    </location>
</feature>
<evidence type="ECO:0000313" key="6">
    <source>
        <dbReference type="EMBL" id="SCZ40610.1"/>
    </source>
</evidence>
<dbReference type="PROSITE" id="PS50110">
    <property type="entry name" value="RESPONSE_REGULATORY"/>
    <property type="match status" value="1"/>
</dbReference>
<dbReference type="PANTHER" id="PTHR45566:SF2">
    <property type="entry name" value="NARL SUBFAMILY"/>
    <property type="match status" value="1"/>
</dbReference>
<dbReference type="SUPFAM" id="SSF52172">
    <property type="entry name" value="CheY-like"/>
    <property type="match status" value="1"/>
</dbReference>
<dbReference type="InterPro" id="IPR058245">
    <property type="entry name" value="NreC/VraR/RcsB-like_REC"/>
</dbReference>
<evidence type="ECO:0000259" key="5">
    <source>
        <dbReference type="PROSITE" id="PS50110"/>
    </source>
</evidence>
<feature type="domain" description="HTH luxR-type" evidence="4">
    <location>
        <begin position="137"/>
        <end position="202"/>
    </location>
</feature>
<dbReference type="CDD" id="cd17535">
    <property type="entry name" value="REC_NarL-like"/>
    <property type="match status" value="1"/>
</dbReference>
<gene>
    <name evidence="6" type="ORF">SAMN03080610_02616</name>
</gene>
<dbReference type="AlphaFoldDB" id="A0A1G5NV67"/>
<dbReference type="CDD" id="cd06170">
    <property type="entry name" value="LuxR_C_like"/>
    <property type="match status" value="1"/>
</dbReference>
<keyword evidence="1 3" id="KW-0597">Phosphoprotein</keyword>
<dbReference type="GO" id="GO:0006355">
    <property type="term" value="P:regulation of DNA-templated transcription"/>
    <property type="evidence" value="ECO:0007669"/>
    <property type="project" value="InterPro"/>
</dbReference>